<dbReference type="AlphaFoldDB" id="A0A0G1RLF6"/>
<protein>
    <submittedName>
        <fullName evidence="1">Uncharacterized protein</fullName>
    </submittedName>
</protein>
<sequence>MKKVGIVCDNYKVNKFKEELILKGFTDFEVIPLPKDCSNIVVNVAVELISEISKICQTVELYFKRSN</sequence>
<comment type="caution">
    <text evidence="1">The sequence shown here is derived from an EMBL/GenBank/DDBJ whole genome shotgun (WGS) entry which is preliminary data.</text>
</comment>
<dbReference type="EMBL" id="LCMG01000034">
    <property type="protein sequence ID" value="KKU30813.1"/>
    <property type="molecule type" value="Genomic_DNA"/>
</dbReference>
<gene>
    <name evidence="1" type="ORF">UX45_C0034G0006</name>
</gene>
<accession>A0A0G1RLF6</accession>
<proteinExistence type="predicted"/>
<evidence type="ECO:0000313" key="1">
    <source>
        <dbReference type="EMBL" id="KKU30813.1"/>
    </source>
</evidence>
<reference evidence="1 2" key="1">
    <citation type="journal article" date="2015" name="Nature">
        <title>rRNA introns, odd ribosomes, and small enigmatic genomes across a large radiation of phyla.</title>
        <authorList>
            <person name="Brown C.T."/>
            <person name="Hug L.A."/>
            <person name="Thomas B.C."/>
            <person name="Sharon I."/>
            <person name="Castelle C.J."/>
            <person name="Singh A."/>
            <person name="Wilkins M.J."/>
            <person name="Williams K.H."/>
            <person name="Banfield J.F."/>
        </authorList>
    </citation>
    <scope>NUCLEOTIDE SEQUENCE [LARGE SCALE GENOMIC DNA]</scope>
</reference>
<organism evidence="1 2">
    <name type="scientific">Candidatus Uhrbacteria bacterium GW2011_GWF2_46_218</name>
    <dbReference type="NCBI Taxonomy" id="1619001"/>
    <lineage>
        <taxon>Bacteria</taxon>
        <taxon>Candidatus Uhriibacteriota</taxon>
    </lineage>
</organism>
<dbReference type="Proteomes" id="UP000034705">
    <property type="component" value="Unassembled WGS sequence"/>
</dbReference>
<name>A0A0G1RLF6_9BACT</name>
<evidence type="ECO:0000313" key="2">
    <source>
        <dbReference type="Proteomes" id="UP000034705"/>
    </source>
</evidence>